<dbReference type="InterPro" id="IPR010799">
    <property type="entry name" value="MlrC_C"/>
</dbReference>
<dbReference type="InterPro" id="IPR009197">
    <property type="entry name" value="MlrC"/>
</dbReference>
<evidence type="ECO:0000313" key="4">
    <source>
        <dbReference type="EMBL" id="TDP86334.1"/>
    </source>
</evidence>
<proteinExistence type="inferred from homology"/>
<name>A0A4R6RIX5_9HYPH</name>
<dbReference type="Pfam" id="PF07364">
    <property type="entry name" value="DUF1485"/>
    <property type="match status" value="1"/>
</dbReference>
<keyword evidence="1" id="KW-0378">Hydrolase</keyword>
<evidence type="ECO:0000259" key="2">
    <source>
        <dbReference type="Pfam" id="PF07171"/>
    </source>
</evidence>
<reference evidence="4 5" key="1">
    <citation type="submission" date="2019-03" db="EMBL/GenBank/DDBJ databases">
        <title>Genomic Encyclopedia of Type Strains, Phase IV (KMG-IV): sequencing the most valuable type-strain genomes for metagenomic binning, comparative biology and taxonomic classification.</title>
        <authorList>
            <person name="Goeker M."/>
        </authorList>
    </citation>
    <scope>NUCLEOTIDE SEQUENCE [LARGE SCALE GENOMIC DNA]</scope>
    <source>
        <strain evidence="4 5">DSM 102969</strain>
    </source>
</reference>
<protein>
    <recommendedName>
        <fullName evidence="1">Microcystinase C</fullName>
        <shortName evidence="1">MlrC</shortName>
    </recommendedName>
</protein>
<gene>
    <name evidence="4" type="ORF">EDD54_0204</name>
</gene>
<keyword evidence="5" id="KW-1185">Reference proteome</keyword>
<sequence length="502" mass="52831">MTFHVLTAEFIHESNTFKKGVTDLRAFEVNILKEGDAAIAELGDANTEIAGFLDAGREAGWTVTHVVSAHATPGAPVSREAFDHIAGLIVSAASRLKDEIDGILLGLHGSMVTTFSDDGEGELLVRLRAVVGPDLPIAVTLDLHAMASPAMMAHGDAFVSYKTYPHVDMRETGRHAGRILDAAMRGTAKPRTLRAHRPMLEEANAGRTDVPVTAALYADARAHEAEPGILAVSINAGFAEADTAIVGPTVLVTHDTAVPGAAERARAIAEGLADRIWAGRFEVANDFLTVEAAAARARDADTAEGPFVIADYADNPGAGAYGDATALLEAMIDARLEDAVFAPVIDPEAAALLHRHAVGDVVTVAIGGKNDPSFGGGPLILTGRIRHLSDGVYLGDGPILGGIHGNLGPTAVFRVGGIDILVVTEAEQMLDRQQLAAFGIDPTRRKVLALKSMQHFRAAFEPIASTVVVCDSGALATPQAARRPYVKAPRPLWPLDRDEMPA</sequence>
<dbReference type="Pfam" id="PF07171">
    <property type="entry name" value="MlrC_C"/>
    <property type="match status" value="1"/>
</dbReference>
<dbReference type="OrthoDB" id="9782658at2"/>
<dbReference type="GO" id="GO:0008237">
    <property type="term" value="F:metallopeptidase activity"/>
    <property type="evidence" value="ECO:0007669"/>
    <property type="project" value="UniProtKB-KW"/>
</dbReference>
<comment type="caution">
    <text evidence="4">The sequence shown here is derived from an EMBL/GenBank/DDBJ whole genome shotgun (WGS) entry which is preliminary data.</text>
</comment>
<dbReference type="PIRSF" id="PIRSF012702">
    <property type="entry name" value="UCP012702"/>
    <property type="match status" value="1"/>
</dbReference>
<comment type="similarity">
    <text evidence="1">Belongs to the peptidase M81 family.</text>
</comment>
<dbReference type="EMBL" id="SNXY01000006">
    <property type="protein sequence ID" value="TDP86334.1"/>
    <property type="molecule type" value="Genomic_DNA"/>
</dbReference>
<comment type="cofactor">
    <cofactor evidence="1">
        <name>Zn(2+)</name>
        <dbReference type="ChEBI" id="CHEBI:29105"/>
    </cofactor>
    <text evidence="1">Binds 1 zinc ion per subunit.</text>
</comment>
<evidence type="ECO:0000259" key="3">
    <source>
        <dbReference type="Pfam" id="PF07364"/>
    </source>
</evidence>
<comment type="function">
    <text evidence="1">Involved in peptidolytic degradation of cyclic heptapeptide hepatotoxin microcystin (MC).</text>
</comment>
<keyword evidence="1" id="KW-0645">Protease</keyword>
<feature type="domain" description="Microcystin LR degradation protein MlrC N-terminal" evidence="3">
    <location>
        <begin position="5"/>
        <end position="297"/>
    </location>
</feature>
<evidence type="ECO:0000313" key="5">
    <source>
        <dbReference type="Proteomes" id="UP000294547"/>
    </source>
</evidence>
<keyword evidence="1" id="KW-0482">Metalloprotease</keyword>
<dbReference type="GO" id="GO:0006508">
    <property type="term" value="P:proteolysis"/>
    <property type="evidence" value="ECO:0007669"/>
    <property type="project" value="UniProtKB-KW"/>
</dbReference>
<dbReference type="AlphaFoldDB" id="A0A4R6RIX5"/>
<evidence type="ECO:0000256" key="1">
    <source>
        <dbReference type="PIRNR" id="PIRNR012702"/>
    </source>
</evidence>
<accession>A0A4R6RIX5</accession>
<keyword evidence="1" id="KW-0479">Metal-binding</keyword>
<dbReference type="InterPro" id="IPR015995">
    <property type="entry name" value="MlrC_N"/>
</dbReference>
<dbReference type="Proteomes" id="UP000294547">
    <property type="component" value="Unassembled WGS sequence"/>
</dbReference>
<feature type="domain" description="Microcystin LR degradation protein MlrC C-terminal" evidence="2">
    <location>
        <begin position="309"/>
        <end position="486"/>
    </location>
</feature>
<dbReference type="GO" id="GO:0046872">
    <property type="term" value="F:metal ion binding"/>
    <property type="evidence" value="ECO:0007669"/>
    <property type="project" value="UniProtKB-KW"/>
</dbReference>
<organism evidence="4 5">
    <name type="scientific">Oharaeibacter diazotrophicus</name>
    <dbReference type="NCBI Taxonomy" id="1920512"/>
    <lineage>
        <taxon>Bacteria</taxon>
        <taxon>Pseudomonadati</taxon>
        <taxon>Pseudomonadota</taxon>
        <taxon>Alphaproteobacteria</taxon>
        <taxon>Hyphomicrobiales</taxon>
        <taxon>Pleomorphomonadaceae</taxon>
        <taxon>Oharaeibacter</taxon>
    </lineage>
</organism>
<dbReference type="RefSeq" id="WP_126537405.1">
    <property type="nucleotide sequence ID" value="NZ_BSPM01000008.1"/>
</dbReference>